<dbReference type="InterPro" id="IPR025961">
    <property type="entry name" value="Metal_resist"/>
</dbReference>
<organism evidence="2 3">
    <name type="scientific">Ruegeria sediminis</name>
    <dbReference type="NCBI Taxonomy" id="2583820"/>
    <lineage>
        <taxon>Bacteria</taxon>
        <taxon>Pseudomonadati</taxon>
        <taxon>Pseudomonadota</taxon>
        <taxon>Alphaproteobacteria</taxon>
        <taxon>Rhodobacterales</taxon>
        <taxon>Roseobacteraceae</taxon>
        <taxon>Ruegeria</taxon>
    </lineage>
</organism>
<proteinExistence type="predicted"/>
<reference evidence="2 3" key="1">
    <citation type="submission" date="2019-05" db="EMBL/GenBank/DDBJ databases">
        <title>Ruegeria sp. nov., isolated from tidal flat.</title>
        <authorList>
            <person name="Kim W."/>
        </authorList>
    </citation>
    <scope>NUCLEOTIDE SEQUENCE [LARGE SCALE GENOMIC DNA]</scope>
    <source>
        <strain evidence="2 3">CAU 1488</strain>
    </source>
</reference>
<protein>
    <submittedName>
        <fullName evidence="2">Periplasmic heavy metal sensor</fullName>
    </submittedName>
</protein>
<dbReference type="RefSeq" id="WP_138842180.1">
    <property type="nucleotide sequence ID" value="NZ_VCPD01000003.1"/>
</dbReference>
<evidence type="ECO:0000313" key="2">
    <source>
        <dbReference type="EMBL" id="TMV08011.1"/>
    </source>
</evidence>
<dbReference type="Gene3D" id="1.20.120.1490">
    <property type="match status" value="1"/>
</dbReference>
<feature type="transmembrane region" description="Helical" evidence="1">
    <location>
        <begin position="12"/>
        <end position="34"/>
    </location>
</feature>
<keyword evidence="1" id="KW-0812">Transmembrane</keyword>
<dbReference type="Pfam" id="PF13801">
    <property type="entry name" value="Metal_resist"/>
    <property type="match status" value="1"/>
</dbReference>
<keyword evidence="3" id="KW-1185">Reference proteome</keyword>
<accession>A0ABY2WZI6</accession>
<comment type="caution">
    <text evidence="2">The sequence shown here is derived from an EMBL/GenBank/DDBJ whole genome shotgun (WGS) entry which is preliminary data.</text>
</comment>
<keyword evidence="1" id="KW-1133">Transmembrane helix</keyword>
<gene>
    <name evidence="2" type="ORF">FGK63_11220</name>
</gene>
<dbReference type="EMBL" id="VCPD01000003">
    <property type="protein sequence ID" value="TMV08011.1"/>
    <property type="molecule type" value="Genomic_DNA"/>
</dbReference>
<evidence type="ECO:0000256" key="1">
    <source>
        <dbReference type="SAM" id="Phobius"/>
    </source>
</evidence>
<sequence>MSEEKPKTRRWLPILLGLSLALNLLVVGVVLGTAMRFRGGEGMRHAPSFGPVLYRALPEEDRKALRGQLRRDHEASSHERREDFEALADALRAVPFDPDAVQVLIGAQAAHRAETHMALNRAWLERVSAMSDAQRAAYAERVEEAVERGKRYKGYKRDRD</sequence>
<evidence type="ECO:0000313" key="3">
    <source>
        <dbReference type="Proteomes" id="UP001193035"/>
    </source>
</evidence>
<name>A0ABY2WZI6_9RHOB</name>
<dbReference type="Proteomes" id="UP001193035">
    <property type="component" value="Unassembled WGS sequence"/>
</dbReference>
<keyword evidence="1" id="KW-0472">Membrane</keyword>